<organism evidence="1 2">
    <name type="scientific">Niabella drilacis (strain DSM 25811 / CCM 8410 / CCUG 62505 / LMG 26954 / E90)</name>
    <dbReference type="NCBI Taxonomy" id="1285928"/>
    <lineage>
        <taxon>Bacteria</taxon>
        <taxon>Pseudomonadati</taxon>
        <taxon>Bacteroidota</taxon>
        <taxon>Chitinophagia</taxon>
        <taxon>Chitinophagales</taxon>
        <taxon>Chitinophagaceae</taxon>
        <taxon>Niabella</taxon>
    </lineage>
</organism>
<proteinExistence type="predicted"/>
<dbReference type="Gene3D" id="3.40.30.10">
    <property type="entry name" value="Glutaredoxin"/>
    <property type="match status" value="1"/>
</dbReference>
<dbReference type="EMBL" id="FMZO01000002">
    <property type="protein sequence ID" value="SDC48866.1"/>
    <property type="molecule type" value="Genomic_DNA"/>
</dbReference>
<keyword evidence="2" id="KW-1185">Reference proteome</keyword>
<dbReference type="OrthoDB" id="677051at2"/>
<dbReference type="AlphaFoldDB" id="A0A1G6M1P2"/>
<dbReference type="Pfam" id="PF11009">
    <property type="entry name" value="BrxC"/>
    <property type="match status" value="1"/>
</dbReference>
<name>A0A1G6M1P2_NIADE</name>
<evidence type="ECO:0000313" key="1">
    <source>
        <dbReference type="EMBL" id="SDC48866.1"/>
    </source>
</evidence>
<dbReference type="STRING" id="1285928.SAMN04487894_102516"/>
<dbReference type="Proteomes" id="UP000198757">
    <property type="component" value="Unassembled WGS sequence"/>
</dbReference>
<protein>
    <submittedName>
        <fullName evidence="1">Bacillithiol system protein YtxJ</fullName>
    </submittedName>
</protein>
<sequence>MNWIPLEQETQLDAIDLSSGSRPQLIFKHSTRCSISSVVKSRLNKGRLPDMVDFYYLDLIAYRDLSNAIAERYGIRHESPQVLLIKDRKCVYHESHSSVYMEDILDAAG</sequence>
<dbReference type="RefSeq" id="WP_090389109.1">
    <property type="nucleotide sequence ID" value="NZ_FMZO01000002.1"/>
</dbReference>
<evidence type="ECO:0000313" key="2">
    <source>
        <dbReference type="Proteomes" id="UP000198757"/>
    </source>
</evidence>
<dbReference type="NCBIfam" id="TIGR04019">
    <property type="entry name" value="B_thiol_YtxJ"/>
    <property type="match status" value="1"/>
</dbReference>
<dbReference type="InterPro" id="IPR022551">
    <property type="entry name" value="BrxC"/>
</dbReference>
<gene>
    <name evidence="1" type="ORF">SAMN04487894_102516</name>
</gene>
<accession>A0A1G6M1P2</accession>
<reference evidence="2" key="1">
    <citation type="submission" date="2016-10" db="EMBL/GenBank/DDBJ databases">
        <authorList>
            <person name="Varghese N."/>
            <person name="Submissions S."/>
        </authorList>
    </citation>
    <scope>NUCLEOTIDE SEQUENCE [LARGE SCALE GENOMIC DNA]</scope>
    <source>
        <strain evidence="2">DSM 25811 / CCM 8410 / LMG 26954 / E90</strain>
    </source>
</reference>